<reference evidence="1 2" key="1">
    <citation type="journal article" date="2018" name="Front. Plant Sci.">
        <title>Red Clover (Trifolium pratense) and Zigzag Clover (T. medium) - A Picture of Genomic Similarities and Differences.</title>
        <authorList>
            <person name="Dluhosova J."/>
            <person name="Istvanek J."/>
            <person name="Nedelnik J."/>
            <person name="Repkova J."/>
        </authorList>
    </citation>
    <scope>NUCLEOTIDE SEQUENCE [LARGE SCALE GENOMIC DNA]</scope>
    <source>
        <strain evidence="2">cv. 10/8</strain>
        <tissue evidence="1">Leaf</tissue>
    </source>
</reference>
<feature type="non-terminal residue" evidence="1">
    <location>
        <position position="40"/>
    </location>
</feature>
<evidence type="ECO:0000313" key="2">
    <source>
        <dbReference type="Proteomes" id="UP000265520"/>
    </source>
</evidence>
<protein>
    <submittedName>
        <fullName evidence="1">Uncharacterized protein</fullName>
    </submittedName>
</protein>
<evidence type="ECO:0000313" key="1">
    <source>
        <dbReference type="EMBL" id="MCI62749.1"/>
    </source>
</evidence>
<dbReference type="EMBL" id="LXQA010624612">
    <property type="protein sequence ID" value="MCI62749.1"/>
    <property type="molecule type" value="Genomic_DNA"/>
</dbReference>
<keyword evidence="2" id="KW-1185">Reference proteome</keyword>
<name>A0A392TNK9_9FABA</name>
<dbReference type="Proteomes" id="UP000265520">
    <property type="component" value="Unassembled WGS sequence"/>
</dbReference>
<dbReference type="AlphaFoldDB" id="A0A392TNK9"/>
<proteinExistence type="predicted"/>
<organism evidence="1 2">
    <name type="scientific">Trifolium medium</name>
    <dbReference type="NCBI Taxonomy" id="97028"/>
    <lineage>
        <taxon>Eukaryota</taxon>
        <taxon>Viridiplantae</taxon>
        <taxon>Streptophyta</taxon>
        <taxon>Embryophyta</taxon>
        <taxon>Tracheophyta</taxon>
        <taxon>Spermatophyta</taxon>
        <taxon>Magnoliopsida</taxon>
        <taxon>eudicotyledons</taxon>
        <taxon>Gunneridae</taxon>
        <taxon>Pentapetalae</taxon>
        <taxon>rosids</taxon>
        <taxon>fabids</taxon>
        <taxon>Fabales</taxon>
        <taxon>Fabaceae</taxon>
        <taxon>Papilionoideae</taxon>
        <taxon>50 kb inversion clade</taxon>
        <taxon>NPAAA clade</taxon>
        <taxon>Hologalegina</taxon>
        <taxon>IRL clade</taxon>
        <taxon>Trifolieae</taxon>
        <taxon>Trifolium</taxon>
    </lineage>
</organism>
<sequence length="40" mass="4537">MIIQAQMNDPDLQRRISNLEFSVATDGTILYNGRLCVPNE</sequence>
<comment type="caution">
    <text evidence="1">The sequence shown here is derived from an EMBL/GenBank/DDBJ whole genome shotgun (WGS) entry which is preliminary data.</text>
</comment>
<accession>A0A392TNK9</accession>